<reference evidence="3" key="1">
    <citation type="journal article" date="2020" name="Nature">
        <title>Giant virus diversity and host interactions through global metagenomics.</title>
        <authorList>
            <person name="Schulz F."/>
            <person name="Roux S."/>
            <person name="Paez-Espino D."/>
            <person name="Jungbluth S."/>
            <person name="Walsh D.A."/>
            <person name="Denef V.J."/>
            <person name="McMahon K.D."/>
            <person name="Konstantinidis K.T."/>
            <person name="Eloe-Fadrosh E.A."/>
            <person name="Kyrpides N.C."/>
            <person name="Woyke T."/>
        </authorList>
    </citation>
    <scope>NUCLEOTIDE SEQUENCE</scope>
    <source>
        <strain evidence="3">GVMAG-M-3300020169-51</strain>
    </source>
</reference>
<dbReference type="SUPFAM" id="SSF55811">
    <property type="entry name" value="Nudix"/>
    <property type="match status" value="1"/>
</dbReference>
<evidence type="ECO:0000256" key="1">
    <source>
        <dbReference type="ARBA" id="ARBA00022801"/>
    </source>
</evidence>
<dbReference type="PROSITE" id="PS51462">
    <property type="entry name" value="NUDIX"/>
    <property type="match status" value="1"/>
</dbReference>
<evidence type="ECO:0000259" key="2">
    <source>
        <dbReference type="PROSITE" id="PS51462"/>
    </source>
</evidence>
<dbReference type="InterPro" id="IPR015797">
    <property type="entry name" value="NUDIX_hydrolase-like_dom_sf"/>
</dbReference>
<dbReference type="InterPro" id="IPR020084">
    <property type="entry name" value="NUDIX_hydrolase_CS"/>
</dbReference>
<sequence>MGAGILPIAFYKGKIYFLFSREELNADSDPGLWSDFGGAKDNNESFFETAVREGYEETGGFLGSKKGIENLIQNKTLFSITKKKYRTYIVLIKYDKTLPKRFRNKFLKIEETKPHLIANHNGLYEKDMLKWMSYEEVKKFKYFRKWYRRELIPSILEKF</sequence>
<proteinExistence type="predicted"/>
<dbReference type="CDD" id="cd02883">
    <property type="entry name" value="NUDIX_Hydrolase"/>
    <property type="match status" value="1"/>
</dbReference>
<organism evidence="3">
    <name type="scientific">viral metagenome</name>
    <dbReference type="NCBI Taxonomy" id="1070528"/>
    <lineage>
        <taxon>unclassified sequences</taxon>
        <taxon>metagenomes</taxon>
        <taxon>organismal metagenomes</taxon>
    </lineage>
</organism>
<feature type="domain" description="Nudix hydrolase" evidence="2">
    <location>
        <begin position="1"/>
        <end position="156"/>
    </location>
</feature>
<dbReference type="InterPro" id="IPR000086">
    <property type="entry name" value="NUDIX_hydrolase_dom"/>
</dbReference>
<keyword evidence="1" id="KW-0378">Hydrolase</keyword>
<protein>
    <recommendedName>
        <fullName evidence="2">Nudix hydrolase domain-containing protein</fullName>
    </recommendedName>
</protein>
<dbReference type="Pfam" id="PF00293">
    <property type="entry name" value="NUDIX"/>
    <property type="match status" value="1"/>
</dbReference>
<dbReference type="EMBL" id="MN739292">
    <property type="protein sequence ID" value="QHS97238.1"/>
    <property type="molecule type" value="Genomic_DNA"/>
</dbReference>
<evidence type="ECO:0000313" key="3">
    <source>
        <dbReference type="EMBL" id="QHS97238.1"/>
    </source>
</evidence>
<name>A0A6C0C0R9_9ZZZZ</name>
<accession>A0A6C0C0R9</accession>
<dbReference type="PROSITE" id="PS00893">
    <property type="entry name" value="NUDIX_BOX"/>
    <property type="match status" value="1"/>
</dbReference>
<dbReference type="Gene3D" id="3.90.79.10">
    <property type="entry name" value="Nucleoside Triphosphate Pyrophosphohydrolase"/>
    <property type="match status" value="1"/>
</dbReference>
<dbReference type="GO" id="GO:0016787">
    <property type="term" value="F:hydrolase activity"/>
    <property type="evidence" value="ECO:0007669"/>
    <property type="project" value="UniProtKB-KW"/>
</dbReference>
<dbReference type="AlphaFoldDB" id="A0A6C0C0R9"/>